<dbReference type="AlphaFoldDB" id="A0A4W6F8W8"/>
<reference evidence="2" key="2">
    <citation type="submission" date="2025-08" db="UniProtKB">
        <authorList>
            <consortium name="Ensembl"/>
        </authorList>
    </citation>
    <scope>IDENTIFICATION</scope>
</reference>
<reference evidence="3" key="1">
    <citation type="submission" date="2015-09" db="EMBL/GenBank/DDBJ databases">
        <authorList>
            <person name="Sai Rama Sridatta P."/>
        </authorList>
    </citation>
    <scope>NUCLEOTIDE SEQUENCE [LARGE SCALE GENOMIC DNA]</scope>
</reference>
<feature type="region of interest" description="Disordered" evidence="1">
    <location>
        <begin position="1"/>
        <end position="29"/>
    </location>
</feature>
<evidence type="ECO:0000313" key="3">
    <source>
        <dbReference type="Proteomes" id="UP000314980"/>
    </source>
</evidence>
<dbReference type="Ensembl" id="ENSLCAT00010048350.1">
    <property type="protein sequence ID" value="ENSLCAP00010047190.1"/>
    <property type="gene ID" value="ENSLCAG00010021904.1"/>
</dbReference>
<dbReference type="Proteomes" id="UP000314980">
    <property type="component" value="Unassembled WGS sequence"/>
</dbReference>
<organism evidence="2 3">
    <name type="scientific">Lates calcarifer</name>
    <name type="common">Barramundi</name>
    <name type="synonym">Holocentrus calcarifer</name>
    <dbReference type="NCBI Taxonomy" id="8187"/>
    <lineage>
        <taxon>Eukaryota</taxon>
        <taxon>Metazoa</taxon>
        <taxon>Chordata</taxon>
        <taxon>Craniata</taxon>
        <taxon>Vertebrata</taxon>
        <taxon>Euteleostomi</taxon>
        <taxon>Actinopterygii</taxon>
        <taxon>Neopterygii</taxon>
        <taxon>Teleostei</taxon>
        <taxon>Neoteleostei</taxon>
        <taxon>Acanthomorphata</taxon>
        <taxon>Carangaria</taxon>
        <taxon>Carangaria incertae sedis</taxon>
        <taxon>Centropomidae</taxon>
        <taxon>Lates</taxon>
    </lineage>
</organism>
<reference evidence="2" key="3">
    <citation type="submission" date="2025-09" db="UniProtKB">
        <authorList>
            <consortium name="Ensembl"/>
        </authorList>
    </citation>
    <scope>IDENTIFICATION</scope>
</reference>
<keyword evidence="3" id="KW-1185">Reference proteome</keyword>
<proteinExistence type="predicted"/>
<evidence type="ECO:0000256" key="1">
    <source>
        <dbReference type="SAM" id="MobiDB-lite"/>
    </source>
</evidence>
<dbReference type="InParanoid" id="A0A4W6F8W8"/>
<sequence>MTPKAQHRVLNEVKKKKKKKHPRETTKGLNKSLQLVNTSVVESACQSLPYPNHGAKNSFAKEHLDTQQCYWENLLIE</sequence>
<name>A0A4W6F8W8_LATCA</name>
<protein>
    <submittedName>
        <fullName evidence="2">Uncharacterized protein</fullName>
    </submittedName>
</protein>
<evidence type="ECO:0000313" key="2">
    <source>
        <dbReference type="Ensembl" id="ENSLCAP00010047190.1"/>
    </source>
</evidence>
<accession>A0A4W6F8W8</accession>